<reference evidence="5" key="1">
    <citation type="submission" date="2023-02" db="EMBL/GenBank/DDBJ databases">
        <title>Genome of toxic invasive species Heracleum sosnowskyi carries increased number of genes despite the absence of recent whole-genome duplications.</title>
        <authorList>
            <person name="Schelkunov M."/>
            <person name="Shtratnikova V."/>
            <person name="Makarenko M."/>
            <person name="Klepikova A."/>
            <person name="Omelchenko D."/>
            <person name="Novikova G."/>
            <person name="Obukhova E."/>
            <person name="Bogdanov V."/>
            <person name="Penin A."/>
            <person name="Logacheva M."/>
        </authorList>
    </citation>
    <scope>NUCLEOTIDE SEQUENCE</scope>
    <source>
        <strain evidence="5">Hsosn_3</strain>
        <tissue evidence="5">Leaf</tissue>
    </source>
</reference>
<proteinExistence type="inferred from homology"/>
<feature type="domain" description="Serpin" evidence="4">
    <location>
        <begin position="15"/>
        <end position="417"/>
    </location>
</feature>
<dbReference type="InterPro" id="IPR023796">
    <property type="entry name" value="Serpin_dom"/>
</dbReference>
<dbReference type="Gene3D" id="2.30.39.10">
    <property type="entry name" value="Alpha-1-antitrypsin, domain 1"/>
    <property type="match status" value="1"/>
</dbReference>
<dbReference type="CDD" id="cd02043">
    <property type="entry name" value="serpinP_plants"/>
    <property type="match status" value="1"/>
</dbReference>
<dbReference type="Gene3D" id="3.30.497.10">
    <property type="entry name" value="Antithrombin, subunit I, domain 2"/>
    <property type="match status" value="2"/>
</dbReference>
<keyword evidence="3" id="KW-0472">Membrane</keyword>
<dbReference type="AlphaFoldDB" id="A0AAD8LYH6"/>
<evidence type="ECO:0000256" key="3">
    <source>
        <dbReference type="SAM" id="Phobius"/>
    </source>
</evidence>
<dbReference type="PROSITE" id="PS00284">
    <property type="entry name" value="SERPIN"/>
    <property type="match status" value="1"/>
</dbReference>
<comment type="caution">
    <text evidence="5">The sequence shown here is derived from an EMBL/GenBank/DDBJ whole genome shotgun (WGS) entry which is preliminary data.</text>
</comment>
<dbReference type="GO" id="GO:0004867">
    <property type="term" value="F:serine-type endopeptidase inhibitor activity"/>
    <property type="evidence" value="ECO:0007669"/>
    <property type="project" value="InterPro"/>
</dbReference>
<evidence type="ECO:0000313" key="6">
    <source>
        <dbReference type="Proteomes" id="UP001237642"/>
    </source>
</evidence>
<dbReference type="Proteomes" id="UP001237642">
    <property type="component" value="Unassembled WGS sequence"/>
</dbReference>
<dbReference type="InterPro" id="IPR023795">
    <property type="entry name" value="Serpin_CS"/>
</dbReference>
<dbReference type="SMART" id="SM00093">
    <property type="entry name" value="SERPIN"/>
    <property type="match status" value="1"/>
</dbReference>
<keyword evidence="3" id="KW-1133">Transmembrane helix</keyword>
<dbReference type="SUPFAM" id="SSF56574">
    <property type="entry name" value="Serpins"/>
    <property type="match status" value="1"/>
</dbReference>
<feature type="transmembrane region" description="Helical" evidence="3">
    <location>
        <begin position="134"/>
        <end position="152"/>
    </location>
</feature>
<accession>A0AAD8LYH6</accession>
<dbReference type="EMBL" id="JAUIZM010000011">
    <property type="protein sequence ID" value="KAK1355200.1"/>
    <property type="molecule type" value="Genomic_DNA"/>
</dbReference>
<evidence type="ECO:0000256" key="2">
    <source>
        <dbReference type="RuleBase" id="RU000411"/>
    </source>
</evidence>
<dbReference type="PANTHER" id="PTHR11461">
    <property type="entry name" value="SERINE PROTEASE INHIBITOR, SERPIN"/>
    <property type="match status" value="1"/>
</dbReference>
<keyword evidence="6" id="KW-1185">Reference proteome</keyword>
<evidence type="ECO:0000256" key="1">
    <source>
        <dbReference type="ARBA" id="ARBA00009500"/>
    </source>
</evidence>
<reference evidence="5" key="2">
    <citation type="submission" date="2023-05" db="EMBL/GenBank/DDBJ databases">
        <authorList>
            <person name="Schelkunov M.I."/>
        </authorList>
    </citation>
    <scope>NUCLEOTIDE SEQUENCE</scope>
    <source>
        <strain evidence="5">Hsosn_3</strain>
        <tissue evidence="5">Leaf</tissue>
    </source>
</reference>
<gene>
    <name evidence="5" type="ORF">POM88_048456</name>
</gene>
<dbReference type="PANTHER" id="PTHR11461:SF211">
    <property type="entry name" value="GH10112P-RELATED"/>
    <property type="match status" value="1"/>
</dbReference>
<evidence type="ECO:0000259" key="4">
    <source>
        <dbReference type="SMART" id="SM00093"/>
    </source>
</evidence>
<keyword evidence="3" id="KW-0812">Transmembrane</keyword>
<dbReference type="GO" id="GO:0005615">
    <property type="term" value="C:extracellular space"/>
    <property type="evidence" value="ECO:0007669"/>
    <property type="project" value="InterPro"/>
</dbReference>
<protein>
    <submittedName>
        <fullName evidence="5">SERPIN domain-containing protein</fullName>
    </submittedName>
</protein>
<dbReference type="Pfam" id="PF00079">
    <property type="entry name" value="Serpin"/>
    <property type="match status" value="2"/>
</dbReference>
<dbReference type="InterPro" id="IPR000215">
    <property type="entry name" value="Serpin_fam"/>
</dbReference>
<evidence type="ECO:0000313" key="5">
    <source>
        <dbReference type="EMBL" id="KAK1355200.1"/>
    </source>
</evidence>
<dbReference type="InterPro" id="IPR036186">
    <property type="entry name" value="Serpin_sf"/>
</dbReference>
<comment type="similarity">
    <text evidence="1 2">Belongs to the serpin family.</text>
</comment>
<dbReference type="InterPro" id="IPR042178">
    <property type="entry name" value="Serpin_sf_1"/>
</dbReference>
<sequence length="420" mass="46953">MELQKSIKNLNDVSLTLTEHILQNDGKDSNVVCSPLSMQVLLNLVAAAATGKTLDKLLTFLKAKSSEELNSRSSYLIDVVFADGSSSGGPTLSLANGVWIDQSLSFKSSYKLVVDNVYKAASDAVDFMNKVRHYLWFNLCFLIIILLISNIGDDVSGVNFCKLMQPNESADLLNSWVEKETHGLIKEMFPHISFDIFTWLVYANAIYFKGEWLNPFKVLNTMDYDFYLLDGSYIQVPFMTNFSCDYQYISAFDTFKVLKLHYKQGNDKQRKFSMNIFLPNAKDGLQTLVEKLGTEYGFLDKYLTSHMERVGKVRIPKFKISFGLDASKALQGLGLFSSFSPGDFAEMVNESPAGEMLFVRNAFHKSFIEVNEGTEAAMYGGGSAGLLINFVADHPFLFLVREEVTGVVLFTGQVLNPSAT</sequence>
<organism evidence="5 6">
    <name type="scientific">Heracleum sosnowskyi</name>
    <dbReference type="NCBI Taxonomy" id="360622"/>
    <lineage>
        <taxon>Eukaryota</taxon>
        <taxon>Viridiplantae</taxon>
        <taxon>Streptophyta</taxon>
        <taxon>Embryophyta</taxon>
        <taxon>Tracheophyta</taxon>
        <taxon>Spermatophyta</taxon>
        <taxon>Magnoliopsida</taxon>
        <taxon>eudicotyledons</taxon>
        <taxon>Gunneridae</taxon>
        <taxon>Pentapetalae</taxon>
        <taxon>asterids</taxon>
        <taxon>campanulids</taxon>
        <taxon>Apiales</taxon>
        <taxon>Apiaceae</taxon>
        <taxon>Apioideae</taxon>
        <taxon>apioid superclade</taxon>
        <taxon>Tordylieae</taxon>
        <taxon>Tordyliinae</taxon>
        <taxon>Heracleum</taxon>
    </lineage>
</organism>
<dbReference type="InterPro" id="IPR042185">
    <property type="entry name" value="Serpin_sf_2"/>
</dbReference>
<name>A0AAD8LYH6_9APIA</name>